<evidence type="ECO:0000259" key="1">
    <source>
        <dbReference type="PROSITE" id="PS51186"/>
    </source>
</evidence>
<dbReference type="GO" id="GO:0016747">
    <property type="term" value="F:acyltransferase activity, transferring groups other than amino-acyl groups"/>
    <property type="evidence" value="ECO:0007669"/>
    <property type="project" value="InterPro"/>
</dbReference>
<dbReference type="Gene3D" id="3.40.630.30">
    <property type="match status" value="1"/>
</dbReference>
<dbReference type="SUPFAM" id="SSF55729">
    <property type="entry name" value="Acyl-CoA N-acyltransferases (Nat)"/>
    <property type="match status" value="1"/>
</dbReference>
<dbReference type="PANTHER" id="PTHR43415">
    <property type="entry name" value="SPERMIDINE N(1)-ACETYLTRANSFERASE"/>
    <property type="match status" value="1"/>
</dbReference>
<dbReference type="InterPro" id="IPR016181">
    <property type="entry name" value="Acyl_CoA_acyltransferase"/>
</dbReference>
<evidence type="ECO:0000313" key="2">
    <source>
        <dbReference type="EMBL" id="CAA9276789.1"/>
    </source>
</evidence>
<reference evidence="2" key="1">
    <citation type="submission" date="2020-02" db="EMBL/GenBank/DDBJ databases">
        <authorList>
            <person name="Meier V. D."/>
        </authorList>
    </citation>
    <scope>NUCLEOTIDE SEQUENCE</scope>
    <source>
        <strain evidence="2">AVDCRST_MAG41</strain>
    </source>
</reference>
<dbReference type="PROSITE" id="PS51186">
    <property type="entry name" value="GNAT"/>
    <property type="match status" value="1"/>
</dbReference>
<gene>
    <name evidence="2" type="ORF">AVDCRST_MAG41-3278</name>
</gene>
<dbReference type="PANTHER" id="PTHR43415:SF3">
    <property type="entry name" value="GNAT-FAMILY ACETYLTRANSFERASE"/>
    <property type="match status" value="1"/>
</dbReference>
<dbReference type="InterPro" id="IPR000182">
    <property type="entry name" value="GNAT_dom"/>
</dbReference>
<keyword evidence="2" id="KW-0808">Transferase</keyword>
<accession>A0A6J4JDE6</accession>
<name>A0A6J4JDE6_9ACTN</name>
<dbReference type="AlphaFoldDB" id="A0A6J4JDE6"/>
<dbReference type="Pfam" id="PF13302">
    <property type="entry name" value="Acetyltransf_3"/>
    <property type="match status" value="1"/>
</dbReference>
<protein>
    <submittedName>
        <fullName evidence="2">Acetyltransferase</fullName>
    </submittedName>
</protein>
<proteinExistence type="predicted"/>
<feature type="domain" description="N-acetyltransferase" evidence="1">
    <location>
        <begin position="10"/>
        <end position="172"/>
    </location>
</feature>
<organism evidence="2">
    <name type="scientific">uncultured Mycobacteriales bacterium</name>
    <dbReference type="NCBI Taxonomy" id="581187"/>
    <lineage>
        <taxon>Bacteria</taxon>
        <taxon>Bacillati</taxon>
        <taxon>Actinomycetota</taxon>
        <taxon>Actinomycetes</taxon>
        <taxon>Mycobacteriales</taxon>
        <taxon>environmental samples</taxon>
    </lineage>
</organism>
<dbReference type="EMBL" id="CADCTP010000301">
    <property type="protein sequence ID" value="CAA9276789.1"/>
    <property type="molecule type" value="Genomic_DNA"/>
</dbReference>
<sequence>MESVLRGPRVLLRTLAEEDVDDMMRAVQDPEGRRLTGTHREFTRADVESWCRSRATAPGRYDWAILAADGGGWLGECALNDIDEDNLSGSYRIALDVDRAGSGYGTEATGLVLDFAFGELGLHRVELEVFDFNVRAQKSYAKSGFVVEGVKREALRWDGRWHDTVIMAALGIPGAADR</sequence>